<dbReference type="Proteomes" id="UP000598174">
    <property type="component" value="Unassembled WGS sequence"/>
</dbReference>
<sequence>MPARRTGDDGFTLLEVLVSIAIVSMVMLSLSSFFVVTLRVTQQQGNKQTAIQVAEGAMEQARALQVSAMLTGRDMQSSMNERSNALIRPGSYLREDFEKTTYVPGIADVLWSNGAWNAAVVPYDTNAAAGSGATAVLPTKPTAVTINGNTYLQYWFVELCYRVSDTSDTAGQNAGCTSSTGTPGSTDIPMYRVIVAVTWPDRLCDANICGYLTHTLIGQKTEEPVFNTSLPQIGPPGNLANDVNLAMSYVFKATGGTDPLKWSATGLPTGLTMAANGVVTGVPTKAGPPVNTPVVTVVDSLGQKDNVTFTWTINKAPALTNPGAISTPGGVAVNQVFASYASDGTQPWSFSAGALPAGLALDPATGIVTGTPTTTGTTPVTLTLTDKYGLTAAQTFTWTVPPLALTAPALKPIKSGKAITPIQLVATGGIAPYVSWAATGLPDGVTLDPATGIVSGTPTGLAGVAAVTFTVTDSAGVTAATSGAWTVTP</sequence>
<dbReference type="Pfam" id="PF07963">
    <property type="entry name" value="N_methyl"/>
    <property type="match status" value="1"/>
</dbReference>
<name>A0A919IZQ4_9ACTN</name>
<dbReference type="GO" id="GO:0005509">
    <property type="term" value="F:calcium ion binding"/>
    <property type="evidence" value="ECO:0007669"/>
    <property type="project" value="InterPro"/>
</dbReference>
<proteinExistence type="predicted"/>
<dbReference type="SUPFAM" id="SSF49313">
    <property type="entry name" value="Cadherin-like"/>
    <property type="match status" value="2"/>
</dbReference>
<gene>
    <name evidence="2" type="ORF">Afe05nite_29090</name>
</gene>
<dbReference type="AlphaFoldDB" id="A0A919IZQ4"/>
<dbReference type="Gene3D" id="2.60.40.10">
    <property type="entry name" value="Immunoglobulins"/>
    <property type="match status" value="3"/>
</dbReference>
<keyword evidence="1" id="KW-0812">Transmembrane</keyword>
<keyword evidence="3" id="KW-1185">Reference proteome</keyword>
<reference evidence="2" key="1">
    <citation type="submission" date="2021-01" db="EMBL/GenBank/DDBJ databases">
        <title>Whole genome shotgun sequence of Actinoplanes ferrugineus NBRC 15555.</title>
        <authorList>
            <person name="Komaki H."/>
            <person name="Tamura T."/>
        </authorList>
    </citation>
    <scope>NUCLEOTIDE SEQUENCE</scope>
    <source>
        <strain evidence="2">NBRC 15555</strain>
    </source>
</reference>
<keyword evidence="1" id="KW-0472">Membrane</keyword>
<organism evidence="2 3">
    <name type="scientific">Paractinoplanes ferrugineus</name>
    <dbReference type="NCBI Taxonomy" id="113564"/>
    <lineage>
        <taxon>Bacteria</taxon>
        <taxon>Bacillati</taxon>
        <taxon>Actinomycetota</taxon>
        <taxon>Actinomycetes</taxon>
        <taxon>Micromonosporales</taxon>
        <taxon>Micromonosporaceae</taxon>
        <taxon>Paractinoplanes</taxon>
    </lineage>
</organism>
<accession>A0A919IZQ4</accession>
<dbReference type="RefSeq" id="WP_203817601.1">
    <property type="nucleotide sequence ID" value="NZ_BAAABP010000032.1"/>
</dbReference>
<keyword evidence="1" id="KW-1133">Transmembrane helix</keyword>
<dbReference type="EMBL" id="BOMM01000022">
    <property type="protein sequence ID" value="GIE11069.1"/>
    <property type="molecule type" value="Genomic_DNA"/>
</dbReference>
<evidence type="ECO:0008006" key="4">
    <source>
        <dbReference type="Google" id="ProtNLM"/>
    </source>
</evidence>
<dbReference type="InterPro" id="IPR015919">
    <property type="entry name" value="Cadherin-like_sf"/>
</dbReference>
<dbReference type="GO" id="GO:0016020">
    <property type="term" value="C:membrane"/>
    <property type="evidence" value="ECO:0007669"/>
    <property type="project" value="InterPro"/>
</dbReference>
<comment type="caution">
    <text evidence="2">The sequence shown here is derived from an EMBL/GenBank/DDBJ whole genome shotgun (WGS) entry which is preliminary data.</text>
</comment>
<dbReference type="NCBIfam" id="TIGR02532">
    <property type="entry name" value="IV_pilin_GFxxxE"/>
    <property type="match status" value="1"/>
</dbReference>
<evidence type="ECO:0000313" key="3">
    <source>
        <dbReference type="Proteomes" id="UP000598174"/>
    </source>
</evidence>
<dbReference type="GO" id="GO:0005975">
    <property type="term" value="P:carbohydrate metabolic process"/>
    <property type="evidence" value="ECO:0007669"/>
    <property type="project" value="UniProtKB-ARBA"/>
</dbReference>
<dbReference type="Pfam" id="PF05345">
    <property type="entry name" value="He_PIG"/>
    <property type="match status" value="3"/>
</dbReference>
<dbReference type="InterPro" id="IPR012902">
    <property type="entry name" value="N_methyl_site"/>
</dbReference>
<evidence type="ECO:0000256" key="1">
    <source>
        <dbReference type="SAM" id="Phobius"/>
    </source>
</evidence>
<dbReference type="InterPro" id="IPR013783">
    <property type="entry name" value="Ig-like_fold"/>
</dbReference>
<protein>
    <recommendedName>
        <fullName evidence="4">Prepilin-type N-terminal cleavage/methylation domain-containing protein</fullName>
    </recommendedName>
</protein>
<feature type="transmembrane region" description="Helical" evidence="1">
    <location>
        <begin position="12"/>
        <end position="36"/>
    </location>
</feature>
<evidence type="ECO:0000313" key="2">
    <source>
        <dbReference type="EMBL" id="GIE11069.1"/>
    </source>
</evidence>